<comment type="similarity">
    <text evidence="1">Belongs to the helicase family. RecQ subfamily.</text>
</comment>
<keyword evidence="2" id="KW-0238">DNA-binding</keyword>
<dbReference type="GO" id="GO:0003677">
    <property type="term" value="F:DNA binding"/>
    <property type="evidence" value="ECO:0007669"/>
    <property type="project" value="UniProtKB-KW"/>
</dbReference>
<feature type="region of interest" description="Disordered" evidence="6">
    <location>
        <begin position="196"/>
        <end position="226"/>
    </location>
</feature>
<dbReference type="EC" id="5.6.2.4" evidence="5"/>
<evidence type="ECO:0000256" key="3">
    <source>
        <dbReference type="ARBA" id="ARBA00023235"/>
    </source>
</evidence>
<dbReference type="PANTHER" id="PTHR13710:SF105">
    <property type="entry name" value="ATP-DEPENDENT DNA HELICASE Q1"/>
    <property type="match status" value="1"/>
</dbReference>
<keyword evidence="3" id="KW-0413">Isomerase</keyword>
<dbReference type="AlphaFoldDB" id="A0AAD7DR15"/>
<sequence length="226" mass="24983">MKEDCQKIVLVVGPLVALMEARKLNEKGVPAAVITSRSPNVDQLMTDLGSSMLVLWNQKWGSAQFHENEHYLSGNQQAPLYMRVGNKDFRPEYRELVKLAARLPTGLPILGATATAPYHVIKDILANLGLPADCARVQVSNEKLNISLAVRVLQHELDLFADLLLLFPANAQGPEDFLIYTNGCLDAKKIQDFLRDNTPEASTGPKHSSSITAILRRPERTRSKSA</sequence>
<gene>
    <name evidence="7" type="ORF">B0H17DRAFT_1131090</name>
</gene>
<comment type="caution">
    <text evidence="7">The sequence shown here is derived from an EMBL/GenBank/DDBJ whole genome shotgun (WGS) entry which is preliminary data.</text>
</comment>
<dbReference type="PANTHER" id="PTHR13710">
    <property type="entry name" value="DNA HELICASE RECQ FAMILY MEMBER"/>
    <property type="match status" value="1"/>
</dbReference>
<dbReference type="EMBL" id="JARKIE010000035">
    <property type="protein sequence ID" value="KAJ7696314.1"/>
    <property type="molecule type" value="Genomic_DNA"/>
</dbReference>
<dbReference type="GO" id="GO:0005737">
    <property type="term" value="C:cytoplasm"/>
    <property type="evidence" value="ECO:0007669"/>
    <property type="project" value="TreeGrafter"/>
</dbReference>
<evidence type="ECO:0000256" key="4">
    <source>
        <dbReference type="ARBA" id="ARBA00034617"/>
    </source>
</evidence>
<proteinExistence type="inferred from homology"/>
<feature type="compositionally biased region" description="Basic and acidic residues" evidence="6">
    <location>
        <begin position="216"/>
        <end position="226"/>
    </location>
</feature>
<name>A0AAD7DR15_MYCRO</name>
<dbReference type="GO" id="GO:0005694">
    <property type="term" value="C:chromosome"/>
    <property type="evidence" value="ECO:0007669"/>
    <property type="project" value="TreeGrafter"/>
</dbReference>
<evidence type="ECO:0000313" key="8">
    <source>
        <dbReference type="Proteomes" id="UP001221757"/>
    </source>
</evidence>
<evidence type="ECO:0000256" key="5">
    <source>
        <dbReference type="ARBA" id="ARBA00034808"/>
    </source>
</evidence>
<dbReference type="GO" id="GO:0009378">
    <property type="term" value="F:four-way junction helicase activity"/>
    <property type="evidence" value="ECO:0007669"/>
    <property type="project" value="TreeGrafter"/>
</dbReference>
<dbReference type="InterPro" id="IPR027417">
    <property type="entry name" value="P-loop_NTPase"/>
</dbReference>
<dbReference type="GO" id="GO:0000724">
    <property type="term" value="P:double-strand break repair via homologous recombination"/>
    <property type="evidence" value="ECO:0007669"/>
    <property type="project" value="TreeGrafter"/>
</dbReference>
<comment type="catalytic activity">
    <reaction evidence="4">
        <text>Couples ATP hydrolysis with the unwinding of duplex DNA by translocating in the 3'-5' direction.</text>
        <dbReference type="EC" id="5.6.2.4"/>
    </reaction>
</comment>
<reference evidence="7" key="1">
    <citation type="submission" date="2023-03" db="EMBL/GenBank/DDBJ databases">
        <title>Massive genome expansion in bonnet fungi (Mycena s.s.) driven by repeated elements and novel gene families across ecological guilds.</title>
        <authorList>
            <consortium name="Lawrence Berkeley National Laboratory"/>
            <person name="Harder C.B."/>
            <person name="Miyauchi S."/>
            <person name="Viragh M."/>
            <person name="Kuo A."/>
            <person name="Thoen E."/>
            <person name="Andreopoulos B."/>
            <person name="Lu D."/>
            <person name="Skrede I."/>
            <person name="Drula E."/>
            <person name="Henrissat B."/>
            <person name="Morin E."/>
            <person name="Kohler A."/>
            <person name="Barry K."/>
            <person name="LaButti K."/>
            <person name="Morin E."/>
            <person name="Salamov A."/>
            <person name="Lipzen A."/>
            <person name="Mereny Z."/>
            <person name="Hegedus B."/>
            <person name="Baldrian P."/>
            <person name="Stursova M."/>
            <person name="Weitz H."/>
            <person name="Taylor A."/>
            <person name="Grigoriev I.V."/>
            <person name="Nagy L.G."/>
            <person name="Martin F."/>
            <person name="Kauserud H."/>
        </authorList>
    </citation>
    <scope>NUCLEOTIDE SEQUENCE</scope>
    <source>
        <strain evidence="7">CBHHK067</strain>
    </source>
</reference>
<evidence type="ECO:0000256" key="1">
    <source>
        <dbReference type="ARBA" id="ARBA00005446"/>
    </source>
</evidence>
<dbReference type="Proteomes" id="UP001221757">
    <property type="component" value="Unassembled WGS sequence"/>
</dbReference>
<protein>
    <recommendedName>
        <fullName evidence="5">DNA 3'-5' helicase</fullName>
        <ecNumber evidence="5">5.6.2.4</ecNumber>
    </recommendedName>
</protein>
<evidence type="ECO:0000256" key="6">
    <source>
        <dbReference type="SAM" id="MobiDB-lite"/>
    </source>
</evidence>
<feature type="compositionally biased region" description="Polar residues" evidence="6">
    <location>
        <begin position="199"/>
        <end position="212"/>
    </location>
</feature>
<organism evidence="7 8">
    <name type="scientific">Mycena rosella</name>
    <name type="common">Pink bonnet</name>
    <name type="synonym">Agaricus rosellus</name>
    <dbReference type="NCBI Taxonomy" id="1033263"/>
    <lineage>
        <taxon>Eukaryota</taxon>
        <taxon>Fungi</taxon>
        <taxon>Dikarya</taxon>
        <taxon>Basidiomycota</taxon>
        <taxon>Agaricomycotina</taxon>
        <taxon>Agaricomycetes</taxon>
        <taxon>Agaricomycetidae</taxon>
        <taxon>Agaricales</taxon>
        <taxon>Marasmiineae</taxon>
        <taxon>Mycenaceae</taxon>
        <taxon>Mycena</taxon>
    </lineage>
</organism>
<keyword evidence="8" id="KW-1185">Reference proteome</keyword>
<evidence type="ECO:0000256" key="2">
    <source>
        <dbReference type="ARBA" id="ARBA00023125"/>
    </source>
</evidence>
<evidence type="ECO:0000313" key="7">
    <source>
        <dbReference type="EMBL" id="KAJ7696314.1"/>
    </source>
</evidence>
<dbReference type="GO" id="GO:0043138">
    <property type="term" value="F:3'-5' DNA helicase activity"/>
    <property type="evidence" value="ECO:0007669"/>
    <property type="project" value="UniProtKB-EC"/>
</dbReference>
<dbReference type="Gene3D" id="3.40.50.300">
    <property type="entry name" value="P-loop containing nucleotide triphosphate hydrolases"/>
    <property type="match status" value="1"/>
</dbReference>
<accession>A0AAD7DR15</accession>